<comment type="subunit">
    <text evidence="9">Homodimer. Forms a membrane-associated complex with FtsX.</text>
</comment>
<dbReference type="Pfam" id="PF00005">
    <property type="entry name" value="ABC_tran"/>
    <property type="match status" value="1"/>
</dbReference>
<feature type="domain" description="ABC transporter" evidence="10">
    <location>
        <begin position="2"/>
        <end position="227"/>
    </location>
</feature>
<dbReference type="InterPro" id="IPR015854">
    <property type="entry name" value="ABC_transpr_LolD-like"/>
</dbReference>
<comment type="subcellular location">
    <subcellularLocation>
        <location evidence="9">Cell membrane</location>
        <topology evidence="9">Peripheral membrane protein</topology>
        <orientation evidence="9">Cytoplasmic side</orientation>
    </subcellularLocation>
</comment>
<dbReference type="InterPro" id="IPR003593">
    <property type="entry name" value="AAA+_ATPase"/>
</dbReference>
<keyword evidence="7 9" id="KW-0472">Membrane</keyword>
<dbReference type="PANTHER" id="PTHR24220">
    <property type="entry name" value="IMPORT ATP-BINDING PROTEIN"/>
    <property type="match status" value="1"/>
</dbReference>
<comment type="similarity">
    <text evidence="1 9">Belongs to the ABC transporter superfamily.</text>
</comment>
<dbReference type="EMBL" id="JBBMFM010000004">
    <property type="protein sequence ID" value="MEQ2423715.1"/>
    <property type="molecule type" value="Genomic_DNA"/>
</dbReference>
<evidence type="ECO:0000256" key="2">
    <source>
        <dbReference type="ARBA" id="ARBA00020019"/>
    </source>
</evidence>
<sequence length="228" mass="26004">MIVFDKVTKIYGKGEKALDQVSFQVDKGEFVFLTGNSGAGKTTMLELILKDTEPSEGNIRVNGIDLSCLRERQVYRYRRYIGMVFQDFRLFPDFTVYENVAFAQRVVEADKKVMKRRVMEVLSQVGLEGKARCYPSHLSGGERQRTALARAVVNQPVLLLADEPTGNLDQKNAEEIMRLLEKVNRQGTTVLAVTHNQELVKYMHKRQIVLRYGKVARDLAREGLAYAR</sequence>
<dbReference type="PROSITE" id="PS50893">
    <property type="entry name" value="ABC_TRANSPORTER_2"/>
    <property type="match status" value="1"/>
</dbReference>
<dbReference type="InterPro" id="IPR027417">
    <property type="entry name" value="P-loop_NTPase"/>
</dbReference>
<keyword evidence="5 9" id="KW-0547">Nucleotide-binding</keyword>
<dbReference type="PANTHER" id="PTHR24220:SF470">
    <property type="entry name" value="CELL DIVISION ATP-BINDING PROTEIN FTSE"/>
    <property type="match status" value="1"/>
</dbReference>
<keyword evidence="4 9" id="KW-0132">Cell division</keyword>
<dbReference type="InterPro" id="IPR003439">
    <property type="entry name" value="ABC_transporter-like_ATP-bd"/>
</dbReference>
<keyword evidence="12" id="KW-1185">Reference proteome</keyword>
<keyword evidence="8 9" id="KW-0131">Cell cycle</keyword>
<name>A0ABV1CZZ6_9FIRM</name>
<evidence type="ECO:0000313" key="11">
    <source>
        <dbReference type="EMBL" id="MEQ2423715.1"/>
    </source>
</evidence>
<dbReference type="Proteomes" id="UP001454086">
    <property type="component" value="Unassembled WGS sequence"/>
</dbReference>
<gene>
    <name evidence="9 11" type="primary">ftsE</name>
    <name evidence="11" type="ORF">WMQ36_01895</name>
</gene>
<evidence type="ECO:0000256" key="7">
    <source>
        <dbReference type="ARBA" id="ARBA00023136"/>
    </source>
</evidence>
<proteinExistence type="inferred from homology"/>
<keyword evidence="3 9" id="KW-1003">Cell membrane</keyword>
<dbReference type="SMART" id="SM00382">
    <property type="entry name" value="AAA"/>
    <property type="match status" value="1"/>
</dbReference>
<reference evidence="11 12" key="1">
    <citation type="submission" date="2024-03" db="EMBL/GenBank/DDBJ databases">
        <title>Human intestinal bacterial collection.</title>
        <authorList>
            <person name="Pauvert C."/>
            <person name="Hitch T.C.A."/>
            <person name="Clavel T."/>
        </authorList>
    </citation>
    <scope>NUCLEOTIDE SEQUENCE [LARGE SCALE GENOMIC DNA]</scope>
    <source>
        <strain evidence="11 12">CLA-SR-H021</strain>
    </source>
</reference>
<keyword evidence="6 9" id="KW-0067">ATP-binding</keyword>
<dbReference type="Gene3D" id="3.40.50.300">
    <property type="entry name" value="P-loop containing nucleotide triphosphate hydrolases"/>
    <property type="match status" value="1"/>
</dbReference>
<organism evidence="11 12">
    <name type="scientific">Enterocloster hominis</name>
    <name type="common">ex Hitch et al. 2024</name>
    <dbReference type="NCBI Taxonomy" id="1917870"/>
    <lineage>
        <taxon>Bacteria</taxon>
        <taxon>Bacillati</taxon>
        <taxon>Bacillota</taxon>
        <taxon>Clostridia</taxon>
        <taxon>Lachnospirales</taxon>
        <taxon>Lachnospiraceae</taxon>
        <taxon>Enterocloster</taxon>
    </lineage>
</organism>
<evidence type="ECO:0000256" key="3">
    <source>
        <dbReference type="ARBA" id="ARBA00022475"/>
    </source>
</evidence>
<dbReference type="GO" id="GO:0005524">
    <property type="term" value="F:ATP binding"/>
    <property type="evidence" value="ECO:0007669"/>
    <property type="project" value="UniProtKB-KW"/>
</dbReference>
<protein>
    <recommendedName>
        <fullName evidence="2 9">Cell division ATP-binding protein FtsE</fullName>
    </recommendedName>
</protein>
<evidence type="ECO:0000256" key="8">
    <source>
        <dbReference type="ARBA" id="ARBA00023306"/>
    </source>
</evidence>
<comment type="function">
    <text evidence="9">Part of the ABC transporter FtsEX involved in cellular division.</text>
</comment>
<evidence type="ECO:0000256" key="5">
    <source>
        <dbReference type="ARBA" id="ARBA00022741"/>
    </source>
</evidence>
<dbReference type="RefSeq" id="WP_227795731.1">
    <property type="nucleotide sequence ID" value="NZ_JAJFDX010000021.1"/>
</dbReference>
<evidence type="ECO:0000256" key="6">
    <source>
        <dbReference type="ARBA" id="ARBA00022840"/>
    </source>
</evidence>
<comment type="caution">
    <text evidence="11">The sequence shown here is derived from an EMBL/GenBank/DDBJ whole genome shotgun (WGS) entry which is preliminary data.</text>
</comment>
<dbReference type="NCBIfam" id="TIGR02673">
    <property type="entry name" value="FtsE"/>
    <property type="match status" value="1"/>
</dbReference>
<evidence type="ECO:0000256" key="4">
    <source>
        <dbReference type="ARBA" id="ARBA00022618"/>
    </source>
</evidence>
<evidence type="ECO:0000313" key="12">
    <source>
        <dbReference type="Proteomes" id="UP001454086"/>
    </source>
</evidence>
<accession>A0ABV1CZZ6</accession>
<evidence type="ECO:0000259" key="10">
    <source>
        <dbReference type="PROSITE" id="PS50893"/>
    </source>
</evidence>
<dbReference type="InterPro" id="IPR005286">
    <property type="entry name" value="Cell_div_FtsE"/>
</dbReference>
<dbReference type="SUPFAM" id="SSF52540">
    <property type="entry name" value="P-loop containing nucleoside triphosphate hydrolases"/>
    <property type="match status" value="1"/>
</dbReference>
<dbReference type="GO" id="GO:0051301">
    <property type="term" value="P:cell division"/>
    <property type="evidence" value="ECO:0007669"/>
    <property type="project" value="UniProtKB-KW"/>
</dbReference>
<evidence type="ECO:0000256" key="9">
    <source>
        <dbReference type="RuleBase" id="RU365094"/>
    </source>
</evidence>
<evidence type="ECO:0000256" key="1">
    <source>
        <dbReference type="ARBA" id="ARBA00005417"/>
    </source>
</evidence>